<keyword evidence="6" id="KW-0460">Magnesium</keyword>
<evidence type="ECO:0000256" key="3">
    <source>
        <dbReference type="ARBA" id="ARBA00005582"/>
    </source>
</evidence>
<comment type="cofactor">
    <cofactor evidence="1">
        <name>Mn(2+)</name>
        <dbReference type="ChEBI" id="CHEBI:29035"/>
    </cofactor>
</comment>
<keyword evidence="5" id="KW-0378">Hydrolase</keyword>
<evidence type="ECO:0000313" key="8">
    <source>
        <dbReference type="Proteomes" id="UP000694924"/>
    </source>
</evidence>
<dbReference type="Gene3D" id="3.90.79.10">
    <property type="entry name" value="Nucleoside Triphosphate Pyrophosphohydrolase"/>
    <property type="match status" value="1"/>
</dbReference>
<dbReference type="PANTHER" id="PTHR12318:SF0">
    <property type="entry name" value="ACYL-COENZYME A DIPHOSPHATASE NUDT19"/>
    <property type="match status" value="1"/>
</dbReference>
<dbReference type="CDD" id="cd18870">
    <property type="entry name" value="NUDIX_AcylCoAdiphos_Nudt19"/>
    <property type="match status" value="1"/>
</dbReference>
<sequence length="361" mass="42333">MKAWKESASLILAARNGKKFNRALPPVVFQYNYKLLCLKRHRNSSFYPESYVFPGGAIHPSDADLKWHELFRTFGFDTNSFNFLIPNTTLRPQIFQAKPDQLPKEISLRITAIRETFEECGILLCKQVKRDGILSNWANTIPIPQEDIQDWQTKVHEDATEFYKMCEKLKCYPDLWSLHEWSNWLTPTHFKKRFDTIFYIACMPSMPYSNYETTEMEDMKWDTPKDLCSTPNMIMAPPQYYEISRIARFECLENLLDFAIERSKRGVELYLPIIVMLRDGKLSVLPGDCMYPENPSLTEKLIIDKTDTTIAEFEEMSHVKNRIVNFDLEFSKVIVHNFDSTEGHIAPMPFEKVYIKSLEKK</sequence>
<proteinExistence type="inferred from homology"/>
<dbReference type="GeneID" id="107068622"/>
<protein>
    <submittedName>
        <fullName evidence="9 10">Nucleoside diphosphate-linked moiety X motif 19-like isoform X1</fullName>
    </submittedName>
</protein>
<dbReference type="SUPFAM" id="SSF55811">
    <property type="entry name" value="Nudix"/>
    <property type="match status" value="1"/>
</dbReference>
<organism evidence="8 10">
    <name type="scientific">Polistes dominula</name>
    <name type="common">European paper wasp</name>
    <name type="synonym">Vespa dominula</name>
    <dbReference type="NCBI Taxonomy" id="743375"/>
    <lineage>
        <taxon>Eukaryota</taxon>
        <taxon>Metazoa</taxon>
        <taxon>Ecdysozoa</taxon>
        <taxon>Arthropoda</taxon>
        <taxon>Hexapoda</taxon>
        <taxon>Insecta</taxon>
        <taxon>Pterygota</taxon>
        <taxon>Neoptera</taxon>
        <taxon>Endopterygota</taxon>
        <taxon>Hymenoptera</taxon>
        <taxon>Apocrita</taxon>
        <taxon>Aculeata</taxon>
        <taxon>Vespoidea</taxon>
        <taxon>Vespidae</taxon>
        <taxon>Polistinae</taxon>
        <taxon>Polistini</taxon>
        <taxon>Polistes</taxon>
    </lineage>
</organism>
<gene>
    <name evidence="9 10" type="primary">LOC107068622</name>
</gene>
<evidence type="ECO:0000313" key="9">
    <source>
        <dbReference type="RefSeq" id="XP_015180741.1"/>
    </source>
</evidence>
<dbReference type="InterPro" id="IPR015797">
    <property type="entry name" value="NUDIX_hydrolase-like_dom_sf"/>
</dbReference>
<evidence type="ECO:0000256" key="1">
    <source>
        <dbReference type="ARBA" id="ARBA00001936"/>
    </source>
</evidence>
<evidence type="ECO:0000256" key="4">
    <source>
        <dbReference type="ARBA" id="ARBA00022723"/>
    </source>
</evidence>
<evidence type="ECO:0000256" key="2">
    <source>
        <dbReference type="ARBA" id="ARBA00001946"/>
    </source>
</evidence>
<comment type="cofactor">
    <cofactor evidence="2">
        <name>Mg(2+)</name>
        <dbReference type="ChEBI" id="CHEBI:18420"/>
    </cofactor>
</comment>
<evidence type="ECO:0000313" key="10">
    <source>
        <dbReference type="RefSeq" id="XP_015180742.1"/>
    </source>
</evidence>
<keyword evidence="4" id="KW-0479">Metal-binding</keyword>
<keyword evidence="8" id="KW-1185">Reference proteome</keyword>
<evidence type="ECO:0000256" key="5">
    <source>
        <dbReference type="ARBA" id="ARBA00022801"/>
    </source>
</evidence>
<dbReference type="PANTHER" id="PTHR12318">
    <property type="entry name" value="TESTOSTERONE-REGULATED PROTEIN RP2"/>
    <property type="match status" value="1"/>
</dbReference>
<dbReference type="Proteomes" id="UP000694924">
    <property type="component" value="Unplaced"/>
</dbReference>
<keyword evidence="7" id="KW-0464">Manganese</keyword>
<comment type="similarity">
    <text evidence="3">Belongs to the Nudix hydrolase family.</text>
</comment>
<dbReference type="RefSeq" id="XP_015180742.1">
    <property type="nucleotide sequence ID" value="XM_015325256.1"/>
</dbReference>
<evidence type="ECO:0000256" key="6">
    <source>
        <dbReference type="ARBA" id="ARBA00022842"/>
    </source>
</evidence>
<dbReference type="RefSeq" id="XP_015180741.1">
    <property type="nucleotide sequence ID" value="XM_015325255.1"/>
</dbReference>
<dbReference type="InterPro" id="IPR039121">
    <property type="entry name" value="NUDT19"/>
</dbReference>
<name>A0ABM1IKK5_POLDO</name>
<reference evidence="9 10" key="1">
    <citation type="submission" date="2025-05" db="UniProtKB">
        <authorList>
            <consortium name="RefSeq"/>
        </authorList>
    </citation>
    <scope>IDENTIFICATION</scope>
    <source>
        <tissue evidence="9 10">Whole body</tissue>
    </source>
</reference>
<evidence type="ECO:0000256" key="7">
    <source>
        <dbReference type="ARBA" id="ARBA00023211"/>
    </source>
</evidence>
<accession>A0ABM1IKK5</accession>